<dbReference type="InterPro" id="IPR011010">
    <property type="entry name" value="DNA_brk_join_enz"/>
</dbReference>
<dbReference type="GO" id="GO:0006310">
    <property type="term" value="P:DNA recombination"/>
    <property type="evidence" value="ECO:0007669"/>
    <property type="project" value="UniProtKB-KW"/>
</dbReference>
<name>A0A238GY93_9BURK</name>
<proteinExistence type="predicted"/>
<evidence type="ECO:0000259" key="3">
    <source>
        <dbReference type="Pfam" id="PF00589"/>
    </source>
</evidence>
<sequence>MKSGEILTAWASVQWRAACKRAGITNFRFRGRRHTWASWHVQNGTPLNRLMELGGWPSYEMVLRYAHLAERRCGHNSGTPCTPEMASSEKKKAG</sequence>
<organism evidence="4 5">
    <name type="scientific">Burkholderia singularis</name>
    <dbReference type="NCBI Taxonomy" id="1503053"/>
    <lineage>
        <taxon>Bacteria</taxon>
        <taxon>Pseudomonadati</taxon>
        <taxon>Pseudomonadota</taxon>
        <taxon>Betaproteobacteria</taxon>
        <taxon>Burkholderiales</taxon>
        <taxon>Burkholderiaceae</taxon>
        <taxon>Burkholderia</taxon>
        <taxon>pseudomallei group</taxon>
    </lineage>
</organism>
<dbReference type="InterPro" id="IPR013762">
    <property type="entry name" value="Integrase-like_cat_sf"/>
</dbReference>
<dbReference type="SUPFAM" id="SSF56349">
    <property type="entry name" value="DNA breaking-rejoining enzymes"/>
    <property type="match status" value="1"/>
</dbReference>
<evidence type="ECO:0000256" key="2">
    <source>
        <dbReference type="SAM" id="MobiDB-lite"/>
    </source>
</evidence>
<evidence type="ECO:0000256" key="1">
    <source>
        <dbReference type="ARBA" id="ARBA00023172"/>
    </source>
</evidence>
<dbReference type="RefSeq" id="WP_159935867.1">
    <property type="nucleotide sequence ID" value="NZ_FXAN01000003.1"/>
</dbReference>
<protein>
    <submittedName>
        <fullName evidence="4">Phage integrase</fullName>
    </submittedName>
</protein>
<feature type="domain" description="Tyr recombinase" evidence="3">
    <location>
        <begin position="14"/>
        <end position="70"/>
    </location>
</feature>
<evidence type="ECO:0000313" key="5">
    <source>
        <dbReference type="Proteomes" id="UP000198460"/>
    </source>
</evidence>
<dbReference type="GO" id="GO:0003677">
    <property type="term" value="F:DNA binding"/>
    <property type="evidence" value="ECO:0007669"/>
    <property type="project" value="InterPro"/>
</dbReference>
<dbReference type="GO" id="GO:0015074">
    <property type="term" value="P:DNA integration"/>
    <property type="evidence" value="ECO:0007669"/>
    <property type="project" value="InterPro"/>
</dbReference>
<evidence type="ECO:0000313" key="4">
    <source>
        <dbReference type="EMBL" id="SMF97955.1"/>
    </source>
</evidence>
<dbReference type="Proteomes" id="UP000198460">
    <property type="component" value="Unassembled WGS sequence"/>
</dbReference>
<gene>
    <name evidence="4" type="ORF">BSIN_5354</name>
</gene>
<reference evidence="4 5" key="1">
    <citation type="submission" date="2017-04" db="EMBL/GenBank/DDBJ databases">
        <authorList>
            <person name="Afonso C.L."/>
            <person name="Miller P.J."/>
            <person name="Scott M.A."/>
            <person name="Spackman E."/>
            <person name="Goraichik I."/>
            <person name="Dimitrov K.M."/>
            <person name="Suarez D.L."/>
            <person name="Swayne D.E."/>
        </authorList>
    </citation>
    <scope>NUCLEOTIDE SEQUENCE [LARGE SCALE GENOMIC DNA]</scope>
    <source>
        <strain evidence="4">LMG 28154</strain>
    </source>
</reference>
<dbReference type="Pfam" id="PF00589">
    <property type="entry name" value="Phage_integrase"/>
    <property type="match status" value="1"/>
</dbReference>
<dbReference type="AlphaFoldDB" id="A0A238GY93"/>
<dbReference type="InterPro" id="IPR002104">
    <property type="entry name" value="Integrase_catalytic"/>
</dbReference>
<dbReference type="EMBL" id="FXAN01000003">
    <property type="protein sequence ID" value="SMF97955.1"/>
    <property type="molecule type" value="Genomic_DNA"/>
</dbReference>
<keyword evidence="1" id="KW-0233">DNA recombination</keyword>
<dbReference type="Gene3D" id="1.10.443.10">
    <property type="entry name" value="Intergrase catalytic core"/>
    <property type="match status" value="1"/>
</dbReference>
<feature type="region of interest" description="Disordered" evidence="2">
    <location>
        <begin position="75"/>
        <end position="94"/>
    </location>
</feature>
<accession>A0A238GY93</accession>